<organism evidence="2 3">
    <name type="scientific">Mycobacterium pinniadriaticum</name>
    <dbReference type="NCBI Taxonomy" id="2994102"/>
    <lineage>
        <taxon>Bacteria</taxon>
        <taxon>Bacillati</taxon>
        <taxon>Actinomycetota</taxon>
        <taxon>Actinomycetes</taxon>
        <taxon>Mycobacteriales</taxon>
        <taxon>Mycobacteriaceae</taxon>
        <taxon>Mycobacterium</taxon>
    </lineage>
</organism>
<sequence length="94" mass="10383">MSFELGQPIPGDAMRGASDWDDEDLLTVVEASERLVGEIRASRERIRQAEEVLADESARPDAIVIAGLEADRKRLEELMRAAERIKAAQADAPH</sequence>
<protein>
    <submittedName>
        <fullName evidence="2">Uncharacterized protein</fullName>
    </submittedName>
</protein>
<comment type="caution">
    <text evidence="2">The sequence shown here is derived from an EMBL/GenBank/DDBJ whole genome shotgun (WGS) entry which is preliminary data.</text>
</comment>
<dbReference type="EMBL" id="JAPJDO010000006">
    <property type="protein sequence ID" value="MCX2937053.1"/>
    <property type="molecule type" value="Genomic_DNA"/>
</dbReference>
<proteinExistence type="predicted"/>
<evidence type="ECO:0000256" key="1">
    <source>
        <dbReference type="SAM" id="Coils"/>
    </source>
</evidence>
<accession>A0ABT3SC09</accession>
<name>A0ABT3SC09_9MYCO</name>
<feature type="coiled-coil region" evidence="1">
    <location>
        <begin position="32"/>
        <end position="88"/>
    </location>
</feature>
<gene>
    <name evidence="2" type="ORF">ORI27_10095</name>
</gene>
<evidence type="ECO:0000313" key="2">
    <source>
        <dbReference type="EMBL" id="MCX2937053.1"/>
    </source>
</evidence>
<keyword evidence="1" id="KW-0175">Coiled coil</keyword>
<dbReference type="Proteomes" id="UP001300745">
    <property type="component" value="Unassembled WGS sequence"/>
</dbReference>
<reference evidence="2 3" key="1">
    <citation type="submission" date="2022-11" db="EMBL/GenBank/DDBJ databases">
        <title>Mycobacterium sp. nov.</title>
        <authorList>
            <person name="Papic B."/>
            <person name="Spicic S."/>
            <person name="Duvnjak S."/>
        </authorList>
    </citation>
    <scope>NUCLEOTIDE SEQUENCE [LARGE SCALE GENOMIC DNA]</scope>
    <source>
        <strain evidence="2 3">CVI_P4</strain>
    </source>
</reference>
<dbReference type="RefSeq" id="WP_265996618.1">
    <property type="nucleotide sequence ID" value="NZ_JAPJDN010000006.1"/>
</dbReference>
<keyword evidence="3" id="KW-1185">Reference proteome</keyword>
<evidence type="ECO:0000313" key="3">
    <source>
        <dbReference type="Proteomes" id="UP001300745"/>
    </source>
</evidence>